<dbReference type="AlphaFoldDB" id="A0A7U2ENN5"/>
<name>A0A7U2ENN5_PHANO</name>
<accession>A0A7U2ENN5</accession>
<protein>
    <submittedName>
        <fullName evidence="2">Uncharacterized protein</fullName>
    </submittedName>
</protein>
<proteinExistence type="predicted"/>
<gene>
    <name evidence="2" type="ORF">JI435_306660</name>
</gene>
<organism evidence="2 3">
    <name type="scientific">Phaeosphaeria nodorum (strain SN15 / ATCC MYA-4574 / FGSC 10173)</name>
    <name type="common">Glume blotch fungus</name>
    <name type="synonym">Parastagonospora nodorum</name>
    <dbReference type="NCBI Taxonomy" id="321614"/>
    <lineage>
        <taxon>Eukaryota</taxon>
        <taxon>Fungi</taxon>
        <taxon>Dikarya</taxon>
        <taxon>Ascomycota</taxon>
        <taxon>Pezizomycotina</taxon>
        <taxon>Dothideomycetes</taxon>
        <taxon>Pleosporomycetidae</taxon>
        <taxon>Pleosporales</taxon>
        <taxon>Pleosporineae</taxon>
        <taxon>Phaeosphaeriaceae</taxon>
        <taxon>Parastagonospora</taxon>
    </lineage>
</organism>
<dbReference type="EMBL" id="CP069023">
    <property type="protein sequence ID" value="QRC90173.1"/>
    <property type="molecule type" value="Genomic_DNA"/>
</dbReference>
<dbReference type="VEuPathDB" id="FungiDB:JI435_306660"/>
<evidence type="ECO:0000313" key="3">
    <source>
        <dbReference type="Proteomes" id="UP000663193"/>
    </source>
</evidence>
<dbReference type="Proteomes" id="UP000663193">
    <property type="component" value="Chromosome 1"/>
</dbReference>
<evidence type="ECO:0000256" key="1">
    <source>
        <dbReference type="SAM" id="MobiDB-lite"/>
    </source>
</evidence>
<sequence length="76" mass="7992">MLVAHASSLSHADCDEGSETDSSRANGSSGRETCLLQAAGCLSSQRHGGRSDACSAGRVARCSEIPVSWWRRSSTH</sequence>
<evidence type="ECO:0000313" key="2">
    <source>
        <dbReference type="EMBL" id="QRC90173.1"/>
    </source>
</evidence>
<reference evidence="3" key="1">
    <citation type="journal article" date="2021" name="BMC Genomics">
        <title>Chromosome-level genome assembly and manually-curated proteome of model necrotroph Parastagonospora nodorum Sn15 reveals a genome-wide trove of candidate effector homologs, and redundancy of virulence-related functions within an accessory chromosome.</title>
        <authorList>
            <person name="Bertazzoni S."/>
            <person name="Jones D.A.B."/>
            <person name="Phan H.T."/>
            <person name="Tan K.-C."/>
            <person name="Hane J.K."/>
        </authorList>
    </citation>
    <scope>NUCLEOTIDE SEQUENCE [LARGE SCALE GENOMIC DNA]</scope>
    <source>
        <strain evidence="3">SN15 / ATCC MYA-4574 / FGSC 10173)</strain>
    </source>
</reference>
<feature type="region of interest" description="Disordered" evidence="1">
    <location>
        <begin position="1"/>
        <end position="29"/>
    </location>
</feature>
<keyword evidence="3" id="KW-1185">Reference proteome</keyword>